<protein>
    <submittedName>
        <fullName evidence="1">Uncharacterized protein</fullName>
    </submittedName>
</protein>
<dbReference type="AlphaFoldDB" id="A0AAN8FBU8"/>
<evidence type="ECO:0000313" key="2">
    <source>
        <dbReference type="Proteomes" id="UP001331761"/>
    </source>
</evidence>
<gene>
    <name evidence="1" type="ORF">GCK32_006702</name>
</gene>
<evidence type="ECO:0000313" key="1">
    <source>
        <dbReference type="EMBL" id="KAK5976620.1"/>
    </source>
</evidence>
<dbReference type="Proteomes" id="UP001331761">
    <property type="component" value="Unassembled WGS sequence"/>
</dbReference>
<comment type="caution">
    <text evidence="1">The sequence shown here is derived from an EMBL/GenBank/DDBJ whole genome shotgun (WGS) entry which is preliminary data.</text>
</comment>
<reference evidence="1 2" key="1">
    <citation type="submission" date="2019-10" db="EMBL/GenBank/DDBJ databases">
        <title>Assembly and Annotation for the nematode Trichostrongylus colubriformis.</title>
        <authorList>
            <person name="Martin J."/>
        </authorList>
    </citation>
    <scope>NUCLEOTIDE SEQUENCE [LARGE SCALE GENOMIC DNA]</scope>
    <source>
        <strain evidence="1">G859</strain>
        <tissue evidence="1">Whole worm</tissue>
    </source>
</reference>
<keyword evidence="2" id="KW-1185">Reference proteome</keyword>
<organism evidence="1 2">
    <name type="scientific">Trichostrongylus colubriformis</name>
    <name type="common">Black scour worm</name>
    <dbReference type="NCBI Taxonomy" id="6319"/>
    <lineage>
        <taxon>Eukaryota</taxon>
        <taxon>Metazoa</taxon>
        <taxon>Ecdysozoa</taxon>
        <taxon>Nematoda</taxon>
        <taxon>Chromadorea</taxon>
        <taxon>Rhabditida</taxon>
        <taxon>Rhabditina</taxon>
        <taxon>Rhabditomorpha</taxon>
        <taxon>Strongyloidea</taxon>
        <taxon>Trichostrongylidae</taxon>
        <taxon>Trichostrongylus</taxon>
    </lineage>
</organism>
<proteinExistence type="predicted"/>
<sequence>MPLLYSMDSAHLTNPSLRAEWKIVISQLVEWTVKIDGPKEIPVSPPNLKEKKGRYILLPTMKVFIGEDAPAIVPTESSNIPPQDTSVTTTMAPLGLPSSAPTLPLPAPLPRPSPIAVTTPTPVAPTSRTTTPFGAGFTADQLLATLLPSSVLLQNAALLQQNALASLLGLAAATTPSIV</sequence>
<accession>A0AAN8FBU8</accession>
<dbReference type="EMBL" id="WIXE01011622">
    <property type="protein sequence ID" value="KAK5976620.1"/>
    <property type="molecule type" value="Genomic_DNA"/>
</dbReference>
<name>A0AAN8FBU8_TRICO</name>